<dbReference type="Proteomes" id="UP000002630">
    <property type="component" value="Linkage Group LG08"/>
</dbReference>
<feature type="compositionally biased region" description="Low complexity" evidence="1">
    <location>
        <begin position="1"/>
        <end position="12"/>
    </location>
</feature>
<dbReference type="EMBL" id="FN649733">
    <property type="protein sequence ID" value="CBN79222.1"/>
    <property type="molecule type" value="Genomic_DNA"/>
</dbReference>
<dbReference type="EMBL" id="FN647683">
    <property type="protein sequence ID" value="CBN79222.1"/>
    <property type="molecule type" value="Genomic_DNA"/>
</dbReference>
<dbReference type="PANTHER" id="PTHR13621">
    <property type="entry name" value="PROLINE-RICH PROTEIN PRCC"/>
    <property type="match status" value="1"/>
</dbReference>
<evidence type="ECO:0000313" key="3">
    <source>
        <dbReference type="Proteomes" id="UP000002630"/>
    </source>
</evidence>
<dbReference type="InParanoid" id="D8LC39"/>
<evidence type="ECO:0000313" key="2">
    <source>
        <dbReference type="EMBL" id="CBN79222.1"/>
    </source>
</evidence>
<dbReference type="PANTHER" id="PTHR13621:SF2">
    <property type="entry name" value="PROLINE-RICH PROTEIN PRCC"/>
    <property type="match status" value="1"/>
</dbReference>
<evidence type="ECO:0000256" key="1">
    <source>
        <dbReference type="SAM" id="MobiDB-lite"/>
    </source>
</evidence>
<feature type="region of interest" description="Disordered" evidence="1">
    <location>
        <begin position="1"/>
        <end position="84"/>
    </location>
</feature>
<sequence length="279" mass="28825">MHAKSAAAAAAASETGSKSGPLFTLPSRARPPPAAAPADPPEEGMGELVRPSGEDTAAVPRHLETGTPGPSAGQQQWGGFDRGHAAAFPQGSYAGAGGYGGAAGAVGGVAAAGTSATDYAIYGAASQQQQQQQQQTPYYHPYAAGAAAGSCQPEFGGGGAKATRRKGRDMERALARGNLGALGSEMPVMDLEQGSNEYNPLRTKPTTAAMNQEQKHIESSVYDPSTGKTVKTLEPTSMQKRKHQINQLAAQAASMERDLMERSGASRLTKAQTHAKYGW</sequence>
<dbReference type="Pfam" id="PF10253">
    <property type="entry name" value="PRCC"/>
    <property type="match status" value="1"/>
</dbReference>
<keyword evidence="3" id="KW-1185">Reference proteome</keyword>
<dbReference type="AlphaFoldDB" id="D8LC39"/>
<gene>
    <name evidence="2" type="ORF">Esi_0010_0155</name>
</gene>
<protein>
    <submittedName>
        <fullName evidence="2">Uncharacterized protein</fullName>
    </submittedName>
</protein>
<dbReference type="OrthoDB" id="206969at2759"/>
<reference evidence="2 3" key="1">
    <citation type="journal article" date="2010" name="Nature">
        <title>The Ectocarpus genome and the independent evolution of multicellularity in brown algae.</title>
        <authorList>
            <person name="Cock J.M."/>
            <person name="Sterck L."/>
            <person name="Rouze P."/>
            <person name="Scornet D."/>
            <person name="Allen A.E."/>
            <person name="Amoutzias G."/>
            <person name="Anthouard V."/>
            <person name="Artiguenave F."/>
            <person name="Aury J.M."/>
            <person name="Badger J.H."/>
            <person name="Beszteri B."/>
            <person name="Billiau K."/>
            <person name="Bonnet E."/>
            <person name="Bothwell J.H."/>
            <person name="Bowler C."/>
            <person name="Boyen C."/>
            <person name="Brownlee C."/>
            <person name="Carrano C.J."/>
            <person name="Charrier B."/>
            <person name="Cho G.Y."/>
            <person name="Coelho S.M."/>
            <person name="Collen J."/>
            <person name="Corre E."/>
            <person name="Da Silva C."/>
            <person name="Delage L."/>
            <person name="Delaroque N."/>
            <person name="Dittami S.M."/>
            <person name="Doulbeau S."/>
            <person name="Elias M."/>
            <person name="Farnham G."/>
            <person name="Gachon C.M."/>
            <person name="Gschloessl B."/>
            <person name="Heesch S."/>
            <person name="Jabbari K."/>
            <person name="Jubin C."/>
            <person name="Kawai H."/>
            <person name="Kimura K."/>
            <person name="Kloareg B."/>
            <person name="Kupper F.C."/>
            <person name="Lang D."/>
            <person name="Le Bail A."/>
            <person name="Leblanc C."/>
            <person name="Lerouge P."/>
            <person name="Lohr M."/>
            <person name="Lopez P.J."/>
            <person name="Martens C."/>
            <person name="Maumus F."/>
            <person name="Michel G."/>
            <person name="Miranda-Saavedra D."/>
            <person name="Morales J."/>
            <person name="Moreau H."/>
            <person name="Motomura T."/>
            <person name="Nagasato C."/>
            <person name="Napoli C.A."/>
            <person name="Nelson D.R."/>
            <person name="Nyvall-Collen P."/>
            <person name="Peters A.F."/>
            <person name="Pommier C."/>
            <person name="Potin P."/>
            <person name="Poulain J."/>
            <person name="Quesneville H."/>
            <person name="Read B."/>
            <person name="Rensing S.A."/>
            <person name="Ritter A."/>
            <person name="Rousvoal S."/>
            <person name="Samanta M."/>
            <person name="Samson G."/>
            <person name="Schroeder D.C."/>
            <person name="Segurens B."/>
            <person name="Strittmatter M."/>
            <person name="Tonon T."/>
            <person name="Tregear J.W."/>
            <person name="Valentin K."/>
            <person name="von Dassow P."/>
            <person name="Yamagishi T."/>
            <person name="Van de Peer Y."/>
            <person name="Wincker P."/>
        </authorList>
    </citation>
    <scope>NUCLEOTIDE SEQUENCE [LARGE SCALE GENOMIC DNA]</scope>
    <source>
        <strain evidence="3">Ec32 / CCAP1310/4</strain>
    </source>
</reference>
<name>D8LC39_ECTSI</name>
<feature type="compositionally biased region" description="Pro residues" evidence="1">
    <location>
        <begin position="29"/>
        <end position="39"/>
    </location>
</feature>
<dbReference type="InterPro" id="IPR018800">
    <property type="entry name" value="PRCC"/>
</dbReference>
<organism evidence="2 3">
    <name type="scientific">Ectocarpus siliculosus</name>
    <name type="common">Brown alga</name>
    <name type="synonym">Conferva siliculosa</name>
    <dbReference type="NCBI Taxonomy" id="2880"/>
    <lineage>
        <taxon>Eukaryota</taxon>
        <taxon>Sar</taxon>
        <taxon>Stramenopiles</taxon>
        <taxon>Ochrophyta</taxon>
        <taxon>PX clade</taxon>
        <taxon>Phaeophyceae</taxon>
        <taxon>Ectocarpales</taxon>
        <taxon>Ectocarpaceae</taxon>
        <taxon>Ectocarpus</taxon>
    </lineage>
</organism>
<proteinExistence type="predicted"/>
<dbReference type="GO" id="GO:0005634">
    <property type="term" value="C:nucleus"/>
    <property type="evidence" value="ECO:0007669"/>
    <property type="project" value="TreeGrafter"/>
</dbReference>
<accession>D8LC39</accession>